<dbReference type="SUPFAM" id="SSF56300">
    <property type="entry name" value="Metallo-dependent phosphatases"/>
    <property type="match status" value="1"/>
</dbReference>
<dbReference type="GO" id="GO:0000298">
    <property type="term" value="F:endopolyphosphatase activity"/>
    <property type="evidence" value="ECO:0007669"/>
    <property type="project" value="UniProtKB-EC"/>
</dbReference>
<reference evidence="5" key="1">
    <citation type="journal article" date="2023" name="PhytoFront">
        <title>Draft Genome Resources of Seven Strains of Tilletia horrida, Causal Agent of Kernel Smut of Rice.</title>
        <authorList>
            <person name="Khanal S."/>
            <person name="Antony Babu S."/>
            <person name="Zhou X.G."/>
        </authorList>
    </citation>
    <scope>NUCLEOTIDE SEQUENCE</scope>
    <source>
        <strain evidence="5">TX6</strain>
    </source>
</reference>
<feature type="compositionally biased region" description="Basic residues" evidence="3">
    <location>
        <begin position="138"/>
        <end position="154"/>
    </location>
</feature>
<evidence type="ECO:0000256" key="4">
    <source>
        <dbReference type="SAM" id="SignalP"/>
    </source>
</evidence>
<dbReference type="GO" id="GO:0008081">
    <property type="term" value="F:phosphoric diester hydrolase activity"/>
    <property type="evidence" value="ECO:0007669"/>
    <property type="project" value="TreeGrafter"/>
</dbReference>
<proteinExistence type="predicted"/>
<feature type="region of interest" description="Disordered" evidence="3">
    <location>
        <begin position="19"/>
        <end position="50"/>
    </location>
</feature>
<dbReference type="InterPro" id="IPR029052">
    <property type="entry name" value="Metallo-depent_PP-like"/>
</dbReference>
<feature type="signal peptide" evidence="4">
    <location>
        <begin position="1"/>
        <end position="23"/>
    </location>
</feature>
<dbReference type="GO" id="GO:0005615">
    <property type="term" value="C:extracellular space"/>
    <property type="evidence" value="ECO:0007669"/>
    <property type="project" value="TreeGrafter"/>
</dbReference>
<feature type="chain" id="PRO_5042964224" evidence="4">
    <location>
        <begin position="24"/>
        <end position="756"/>
    </location>
</feature>
<keyword evidence="2" id="KW-0325">Glycoprotein</keyword>
<evidence type="ECO:0000256" key="2">
    <source>
        <dbReference type="ARBA" id="ARBA00023180"/>
    </source>
</evidence>
<feature type="compositionally biased region" description="Acidic residues" evidence="3">
    <location>
        <begin position="525"/>
        <end position="540"/>
    </location>
</feature>
<feature type="region of interest" description="Disordered" evidence="3">
    <location>
        <begin position="667"/>
        <end position="701"/>
    </location>
</feature>
<keyword evidence="4" id="KW-0732">Signal</keyword>
<feature type="region of interest" description="Disordered" evidence="3">
    <location>
        <begin position="525"/>
        <end position="576"/>
    </location>
</feature>
<feature type="region of interest" description="Disordered" evidence="3">
    <location>
        <begin position="81"/>
        <end position="107"/>
    </location>
</feature>
<feature type="compositionally biased region" description="Basic residues" evidence="3">
    <location>
        <begin position="81"/>
        <end position="93"/>
    </location>
</feature>
<evidence type="ECO:0000313" key="5">
    <source>
        <dbReference type="EMBL" id="KAK0546965.1"/>
    </source>
</evidence>
<dbReference type="EMBL" id="JAPDMZ010000175">
    <property type="protein sequence ID" value="KAK0546965.1"/>
    <property type="molecule type" value="Genomic_DNA"/>
</dbReference>
<dbReference type="GO" id="GO:0000324">
    <property type="term" value="C:fungal-type vacuole"/>
    <property type="evidence" value="ECO:0007669"/>
    <property type="project" value="TreeGrafter"/>
</dbReference>
<dbReference type="PANTHER" id="PTHR10340:SF55">
    <property type="entry name" value="ENDOPOLYPHOSPHATASE"/>
    <property type="match status" value="1"/>
</dbReference>
<dbReference type="EC" id="3.6.1.10" evidence="5"/>
<comment type="caution">
    <text evidence="5">The sequence shown here is derived from an EMBL/GenBank/DDBJ whole genome shotgun (WGS) entry which is preliminary data.</text>
</comment>
<name>A0AAN6GM19_9BASI</name>
<gene>
    <name evidence="5" type="primary">PPN1</name>
    <name evidence="5" type="ORF">OC846_005045</name>
</gene>
<keyword evidence="6" id="KW-1185">Reference proteome</keyword>
<dbReference type="AlphaFoldDB" id="A0AAN6GM19"/>
<evidence type="ECO:0000256" key="1">
    <source>
        <dbReference type="ARBA" id="ARBA00022801"/>
    </source>
</evidence>
<protein>
    <submittedName>
        <fullName evidence="5">Endopolyphosphatase</fullName>
        <ecNumber evidence="5">3.6.1.10</ecNumber>
    </submittedName>
</protein>
<dbReference type="Proteomes" id="UP001176517">
    <property type="component" value="Unassembled WGS sequence"/>
</dbReference>
<organism evidence="5 6">
    <name type="scientific">Tilletia horrida</name>
    <dbReference type="NCBI Taxonomy" id="155126"/>
    <lineage>
        <taxon>Eukaryota</taxon>
        <taxon>Fungi</taxon>
        <taxon>Dikarya</taxon>
        <taxon>Basidiomycota</taxon>
        <taxon>Ustilaginomycotina</taxon>
        <taxon>Exobasidiomycetes</taxon>
        <taxon>Tilletiales</taxon>
        <taxon>Tilletiaceae</taxon>
        <taxon>Tilletia</taxon>
    </lineage>
</organism>
<feature type="compositionally biased region" description="Basic residues" evidence="3">
    <location>
        <begin position="546"/>
        <end position="568"/>
    </location>
</feature>
<accession>A0AAN6GM19</accession>
<dbReference type="Gene3D" id="3.60.21.10">
    <property type="match status" value="1"/>
</dbReference>
<keyword evidence="1 5" id="KW-0378">Hydrolase</keyword>
<evidence type="ECO:0000313" key="6">
    <source>
        <dbReference type="Proteomes" id="UP001176517"/>
    </source>
</evidence>
<dbReference type="GO" id="GO:0004309">
    <property type="term" value="F:exopolyphosphatase activity"/>
    <property type="evidence" value="ECO:0007669"/>
    <property type="project" value="TreeGrafter"/>
</dbReference>
<evidence type="ECO:0000256" key="3">
    <source>
        <dbReference type="SAM" id="MobiDB-lite"/>
    </source>
</evidence>
<feature type="region of interest" description="Disordered" evidence="3">
    <location>
        <begin position="137"/>
        <end position="161"/>
    </location>
</feature>
<feature type="compositionally biased region" description="Low complexity" evidence="3">
    <location>
        <begin position="19"/>
        <end position="36"/>
    </location>
</feature>
<sequence length="756" mass="84568">MRGALLTAVTVLVAASASPSVGSSLPASASSSSSSSPFREGSTRAVSSSARPGQYGKFLHITDLHPDAHYFEGAKISHSCHVSRKKDKKRHGGKFPPKSSLSSALPGASSVSNLVPALIVQAVEHWLPTRLWSPAFSSKKKKKHKGKHGKKRAGHFGAPGSACDSPPALVSASLQWVADNWLSQSRSTSRSTQDIPGQQHQLLLQDEEDGLGFDFILVTGDLARHDVDASHYPRTLPEIYESNRWAMDQIESHFPGVPIVPCVGNNDIFPHNLMWPGPSPITRELSNIWAKHIPEFEQHNFQRGAYFAKEVIPNELAVLSLNTIYMYDSNKVVDGCVKSKKGSAEKDRDVGTVMLDWMEVQLSLFRSRSMQVHIMGHVPPTAGNYFPLCYERYTDIVLRYQDTVVGQHFGHMNVDAFFVQEDEEAVSSFNVTTDASAETQVVGTSKHHKVHVTSLADDLQADYATLPGRNRANLDYYHAYFAAPSIVPTFLPTIRVFTYNTTKDAKYTPSQAQADLSYRALINDTDTDEDDDEEDENLVEDDIRTKGRSHRRRHRKHKKKKHHKKKLPRYASPDSPARTNTYLSMLGYSQWVLDLDRANEEWANATAAENRKGKIEFALEYATYEPETLWSPYLSEMENKDREGRGSHTPVPKHLLDRQLSRIGVEPPRYFQQGSSPRPLAKSLSRLRPASDNAAGPDVHSSAKLRLPKAIKHMTDYSMESLTVEPMMELARRLASDKKLWKRFTGRMYQGLPGGK</sequence>
<dbReference type="PANTHER" id="PTHR10340">
    <property type="entry name" value="SPHINGOMYELIN PHOSPHODIESTERASE"/>
    <property type="match status" value="1"/>
</dbReference>
<dbReference type="GO" id="GO:0006798">
    <property type="term" value="P:polyphosphate catabolic process"/>
    <property type="evidence" value="ECO:0007669"/>
    <property type="project" value="TreeGrafter"/>
</dbReference>